<evidence type="ECO:0000256" key="1">
    <source>
        <dbReference type="ARBA" id="ARBA00004123"/>
    </source>
</evidence>
<evidence type="ECO:0000313" key="9">
    <source>
        <dbReference type="Proteomes" id="UP000005237"/>
    </source>
</evidence>
<dbReference type="Pfam" id="PF04046">
    <property type="entry name" value="PSP"/>
    <property type="match status" value="1"/>
</dbReference>
<name>A0A8R1HY93_CAEJA</name>
<sequence length="323" mass="36968">MSREDGELSDESPKPIEEHEEFVIDRSFSGIIPNEDLVEEAEPQAEKTEKSSSTWQQRMRKRLLGEPEEEESPRNKRRRGASCFNCCGDHNIAQCPEPRDPAAIRKNKWEFQNKNAQQTAGRISKSVESGASKFQPGRLSQSLRDALDIGSDDIPEWVYKMRRMGFHKGYPPGHLKKALKMEYETIKIFAENDEEVKREHDMNEVIRIHEEKVIRQQTLLAKQETGEDEELFVVDRAKTEEVVMETPLKIEKESNVALGESISKIAGTPVFSRRDAAGVWQEQCVPSLEAFAVGIVPFEAKEEDQKTGTFRRIMETLRRPPPS</sequence>
<dbReference type="GO" id="GO:0008270">
    <property type="term" value="F:zinc ion binding"/>
    <property type="evidence" value="ECO:0007669"/>
    <property type="project" value="UniProtKB-KW"/>
</dbReference>
<keyword evidence="5" id="KW-0539">Nucleus</keyword>
<dbReference type="EnsemblMetazoa" id="CJA14363.1">
    <property type="protein sequence ID" value="CJA14363.1"/>
    <property type="gene ID" value="WBGene00133567"/>
</dbReference>
<dbReference type="GO" id="GO:0003723">
    <property type="term" value="F:RNA binding"/>
    <property type="evidence" value="ECO:0007669"/>
    <property type="project" value="TreeGrafter"/>
</dbReference>
<proteinExistence type="predicted"/>
<keyword evidence="3" id="KW-0863">Zinc-finger</keyword>
<evidence type="ECO:0000259" key="7">
    <source>
        <dbReference type="SMART" id="SM00581"/>
    </source>
</evidence>
<dbReference type="InterPro" id="IPR052115">
    <property type="entry name" value="NEXT_complex_subunit_ZCCHC8"/>
</dbReference>
<reference evidence="9" key="1">
    <citation type="submission" date="2010-08" db="EMBL/GenBank/DDBJ databases">
        <authorList>
            <consortium name="Caenorhabditis japonica Sequencing Consortium"/>
            <person name="Wilson R.K."/>
        </authorList>
    </citation>
    <scope>NUCLEOTIDE SEQUENCE [LARGE SCALE GENOMIC DNA]</scope>
    <source>
        <strain evidence="9">DF5081</strain>
    </source>
</reference>
<evidence type="ECO:0000256" key="2">
    <source>
        <dbReference type="ARBA" id="ARBA00022723"/>
    </source>
</evidence>
<dbReference type="PANTHER" id="PTHR13316">
    <property type="entry name" value="ZINC FINGER, CCHC DOMAIN CONTAINING 8"/>
    <property type="match status" value="1"/>
</dbReference>
<dbReference type="PANTHER" id="PTHR13316:SF0">
    <property type="entry name" value="ZINC FINGER CCHC DOMAIN-CONTAINING PROTEIN 8"/>
    <property type="match status" value="1"/>
</dbReference>
<keyword evidence="4" id="KW-0862">Zinc</keyword>
<dbReference type="GO" id="GO:0071013">
    <property type="term" value="C:catalytic step 2 spliceosome"/>
    <property type="evidence" value="ECO:0007669"/>
    <property type="project" value="TreeGrafter"/>
</dbReference>
<organism evidence="8 9">
    <name type="scientific">Caenorhabditis japonica</name>
    <dbReference type="NCBI Taxonomy" id="281687"/>
    <lineage>
        <taxon>Eukaryota</taxon>
        <taxon>Metazoa</taxon>
        <taxon>Ecdysozoa</taxon>
        <taxon>Nematoda</taxon>
        <taxon>Chromadorea</taxon>
        <taxon>Rhabditida</taxon>
        <taxon>Rhabditina</taxon>
        <taxon>Rhabditomorpha</taxon>
        <taxon>Rhabditoidea</taxon>
        <taxon>Rhabditidae</taxon>
        <taxon>Peloderinae</taxon>
        <taxon>Caenorhabditis</taxon>
    </lineage>
</organism>
<dbReference type="AlphaFoldDB" id="A0A8R1HY93"/>
<dbReference type="SMART" id="SM00581">
    <property type="entry name" value="PSP"/>
    <property type="match status" value="1"/>
</dbReference>
<evidence type="ECO:0000256" key="4">
    <source>
        <dbReference type="ARBA" id="ARBA00022833"/>
    </source>
</evidence>
<feature type="compositionally biased region" description="Polar residues" evidence="6">
    <location>
        <begin position="114"/>
        <end position="129"/>
    </location>
</feature>
<reference evidence="8" key="2">
    <citation type="submission" date="2022-06" db="UniProtKB">
        <authorList>
            <consortium name="EnsemblMetazoa"/>
        </authorList>
    </citation>
    <scope>IDENTIFICATION</scope>
    <source>
        <strain evidence="8">DF5081</strain>
    </source>
</reference>
<evidence type="ECO:0000313" key="8">
    <source>
        <dbReference type="EnsemblMetazoa" id="CJA14363.1"/>
    </source>
</evidence>
<feature type="domain" description="PSP proline-rich" evidence="7">
    <location>
        <begin position="131"/>
        <end position="188"/>
    </location>
</feature>
<protein>
    <submittedName>
        <fullName evidence="8">PSP domain-containing protein</fullName>
    </submittedName>
</protein>
<feature type="region of interest" description="Disordered" evidence="6">
    <location>
        <begin position="114"/>
        <end position="136"/>
    </location>
</feature>
<evidence type="ECO:0000256" key="5">
    <source>
        <dbReference type="ARBA" id="ARBA00023242"/>
    </source>
</evidence>
<comment type="subcellular location">
    <subcellularLocation>
        <location evidence="1">Nucleus</location>
    </subcellularLocation>
</comment>
<keyword evidence="2" id="KW-0479">Metal-binding</keyword>
<evidence type="ECO:0000256" key="6">
    <source>
        <dbReference type="SAM" id="MobiDB-lite"/>
    </source>
</evidence>
<dbReference type="Proteomes" id="UP000005237">
    <property type="component" value="Unassembled WGS sequence"/>
</dbReference>
<evidence type="ECO:0000256" key="3">
    <source>
        <dbReference type="ARBA" id="ARBA00022771"/>
    </source>
</evidence>
<accession>A0A8R1HY93</accession>
<feature type="compositionally biased region" description="Basic and acidic residues" evidence="6">
    <location>
        <begin position="1"/>
        <end position="24"/>
    </location>
</feature>
<feature type="region of interest" description="Disordered" evidence="6">
    <location>
        <begin position="1"/>
        <end position="80"/>
    </location>
</feature>
<dbReference type="InterPro" id="IPR006568">
    <property type="entry name" value="PSP_pro-rich"/>
</dbReference>
<keyword evidence="9" id="KW-1185">Reference proteome</keyword>